<name>A0A833LZZ3_9LEPT</name>
<comment type="subcellular location">
    <subcellularLocation>
        <location evidence="12">Cytoplasm</location>
    </subcellularLocation>
</comment>
<dbReference type="UniPathway" id="UPA00074">
    <property type="reaction ID" value="UER00129"/>
</dbReference>
<evidence type="ECO:0000256" key="8">
    <source>
        <dbReference type="ARBA" id="ARBA00031908"/>
    </source>
</evidence>
<evidence type="ECO:0000256" key="6">
    <source>
        <dbReference type="ARBA" id="ARBA00022741"/>
    </source>
</evidence>
<keyword evidence="5 12" id="KW-0436">Ligase</keyword>
<gene>
    <name evidence="12" type="primary">purM</name>
    <name evidence="15" type="ORF">F9K24_02550</name>
</gene>
<dbReference type="FunFam" id="3.30.1330.10:FF:000001">
    <property type="entry name" value="Phosphoribosylformylglycinamidine cyclo-ligase"/>
    <property type="match status" value="1"/>
</dbReference>
<dbReference type="Gene3D" id="3.90.650.10">
    <property type="entry name" value="PurM-like C-terminal domain"/>
    <property type="match status" value="1"/>
</dbReference>
<evidence type="ECO:0000256" key="2">
    <source>
        <dbReference type="ARBA" id="ARBA00010280"/>
    </source>
</evidence>
<dbReference type="GO" id="GO:0005524">
    <property type="term" value="F:ATP binding"/>
    <property type="evidence" value="ECO:0007669"/>
    <property type="project" value="UniProtKB-KW"/>
</dbReference>
<accession>A0A833LZZ3</accession>
<dbReference type="GO" id="GO:0004641">
    <property type="term" value="F:phosphoribosylformylglycinamidine cyclo-ligase activity"/>
    <property type="evidence" value="ECO:0007669"/>
    <property type="project" value="UniProtKB-UniRule"/>
</dbReference>
<dbReference type="GO" id="GO:0005829">
    <property type="term" value="C:cytosol"/>
    <property type="evidence" value="ECO:0007669"/>
    <property type="project" value="TreeGrafter"/>
</dbReference>
<dbReference type="InterPro" id="IPR010918">
    <property type="entry name" value="PurM-like_C_dom"/>
</dbReference>
<evidence type="ECO:0000256" key="4">
    <source>
        <dbReference type="ARBA" id="ARBA00020367"/>
    </source>
</evidence>
<evidence type="ECO:0000313" key="15">
    <source>
        <dbReference type="EMBL" id="KAB2934678.1"/>
    </source>
</evidence>
<keyword evidence="6 12" id="KW-0547">Nucleotide-binding</keyword>
<proteinExistence type="inferred from homology"/>
<dbReference type="CDD" id="cd02196">
    <property type="entry name" value="PurM"/>
    <property type="match status" value="1"/>
</dbReference>
<dbReference type="InterPro" id="IPR036676">
    <property type="entry name" value="PurM-like_C_sf"/>
</dbReference>
<comment type="similarity">
    <text evidence="2 12">Belongs to the AIR synthase family.</text>
</comment>
<dbReference type="SUPFAM" id="SSF55326">
    <property type="entry name" value="PurM N-terminal domain-like"/>
    <property type="match status" value="1"/>
</dbReference>
<organism evidence="15 16">
    <name type="scientific">Leptonema illini</name>
    <dbReference type="NCBI Taxonomy" id="183"/>
    <lineage>
        <taxon>Bacteria</taxon>
        <taxon>Pseudomonadati</taxon>
        <taxon>Spirochaetota</taxon>
        <taxon>Spirochaetia</taxon>
        <taxon>Leptospirales</taxon>
        <taxon>Leptospiraceae</taxon>
        <taxon>Leptonema</taxon>
    </lineage>
</organism>
<dbReference type="AlphaFoldDB" id="A0A833LZZ3"/>
<evidence type="ECO:0000256" key="12">
    <source>
        <dbReference type="HAMAP-Rule" id="MF_00741"/>
    </source>
</evidence>
<evidence type="ECO:0000313" key="16">
    <source>
        <dbReference type="Proteomes" id="UP000460298"/>
    </source>
</evidence>
<feature type="domain" description="PurM-like C-terminal" evidence="14">
    <location>
        <begin position="175"/>
        <end position="323"/>
    </location>
</feature>
<reference evidence="15 16" key="1">
    <citation type="submission" date="2019-10" db="EMBL/GenBank/DDBJ databases">
        <title>Extracellular Electron Transfer in a Candidatus Methanoperedens spp. Enrichment Culture.</title>
        <authorList>
            <person name="Berger S."/>
            <person name="Rangel Shaw D."/>
            <person name="Berben T."/>
            <person name="In 'T Zandt M."/>
            <person name="Frank J."/>
            <person name="Reimann J."/>
            <person name="Jetten M.S.M."/>
            <person name="Welte C.U."/>
        </authorList>
    </citation>
    <scope>NUCLEOTIDE SEQUENCE [LARGE SCALE GENOMIC DNA]</scope>
    <source>
        <strain evidence="15">SB12</strain>
    </source>
</reference>
<sequence length="371" mass="40637">MSEAYRQAGVDTVAGQRFVDLIKPAVKSTFTPNVMGGLGGFSALYDVSFLKDYKEPVLVSSTDGVGTKLTLARLFNRHETVGLDLVAMCANDLLVSGARPMFLLDYVAVGRLRPEQMKIVVESIATGCRLAHCSLIGGETAEHPGVMADEDYDLAGFVVGCIEKERLQKANRIAEGDVIIGIPSSGIHSNGVSLVRKIFLDHGLLPAAEGDRAFLRDQILLAPTILYEEVVRDVIEAELPTGMVHVTGGGFYENVPRVLSDDLSAEFTPWTLPEPFASLQHRGNLRYDEMLSVFNCGYGYLMMVREEDVEKTLSMLDAGLNAYRSRVISELERTFVSMRGTCRPSESFLRPPAVIGRIKKKQGSDASVHFL</sequence>
<dbReference type="Pfam" id="PF02769">
    <property type="entry name" value="AIRS_C"/>
    <property type="match status" value="1"/>
</dbReference>
<evidence type="ECO:0000256" key="5">
    <source>
        <dbReference type="ARBA" id="ARBA00022598"/>
    </source>
</evidence>
<comment type="pathway">
    <text evidence="1 12">Purine metabolism; IMP biosynthesis via de novo pathway; 5-amino-1-(5-phospho-D-ribosyl)imidazole from N(2)-formyl-N(1)-(5-phospho-D-ribosyl)glycinamide: step 2/2.</text>
</comment>
<evidence type="ECO:0000259" key="13">
    <source>
        <dbReference type="Pfam" id="PF00586"/>
    </source>
</evidence>
<dbReference type="PANTHER" id="PTHR10520">
    <property type="entry name" value="TRIFUNCTIONAL PURINE BIOSYNTHETIC PROTEIN ADENOSINE-3-RELATED"/>
    <property type="match status" value="1"/>
</dbReference>
<dbReference type="Gene3D" id="3.30.1330.10">
    <property type="entry name" value="PurM-like, N-terminal domain"/>
    <property type="match status" value="1"/>
</dbReference>
<dbReference type="NCBIfam" id="TIGR00878">
    <property type="entry name" value="purM"/>
    <property type="match status" value="1"/>
</dbReference>
<dbReference type="InterPro" id="IPR036921">
    <property type="entry name" value="PurM-like_N_sf"/>
</dbReference>
<dbReference type="HAMAP" id="MF_00741">
    <property type="entry name" value="AIRS"/>
    <property type="match status" value="1"/>
</dbReference>
<dbReference type="EMBL" id="WBUI01000002">
    <property type="protein sequence ID" value="KAB2934678.1"/>
    <property type="molecule type" value="Genomic_DNA"/>
</dbReference>
<evidence type="ECO:0000256" key="3">
    <source>
        <dbReference type="ARBA" id="ARBA00013047"/>
    </source>
</evidence>
<protein>
    <recommendedName>
        <fullName evidence="4 12">Phosphoribosylformylglycinamidine cyclo-ligase</fullName>
        <ecNumber evidence="3 12">6.3.3.1</ecNumber>
    </recommendedName>
    <alternativeName>
        <fullName evidence="9 12">AIR synthase</fullName>
    </alternativeName>
    <alternativeName>
        <fullName evidence="10 12">AIRS</fullName>
    </alternativeName>
    <alternativeName>
        <fullName evidence="8 12">Phosphoribosyl-aminoimidazole synthetase</fullName>
    </alternativeName>
</protein>
<evidence type="ECO:0000256" key="1">
    <source>
        <dbReference type="ARBA" id="ARBA00004686"/>
    </source>
</evidence>
<dbReference type="GO" id="GO:0004637">
    <property type="term" value="F:phosphoribosylamine-glycine ligase activity"/>
    <property type="evidence" value="ECO:0007669"/>
    <property type="project" value="TreeGrafter"/>
</dbReference>
<dbReference type="Pfam" id="PF00586">
    <property type="entry name" value="AIRS"/>
    <property type="match status" value="1"/>
</dbReference>
<comment type="catalytic activity">
    <reaction evidence="11 12">
        <text>2-formamido-N(1)-(5-O-phospho-beta-D-ribosyl)acetamidine + ATP = 5-amino-1-(5-phospho-beta-D-ribosyl)imidazole + ADP + phosphate + H(+)</text>
        <dbReference type="Rhea" id="RHEA:23032"/>
        <dbReference type="ChEBI" id="CHEBI:15378"/>
        <dbReference type="ChEBI" id="CHEBI:30616"/>
        <dbReference type="ChEBI" id="CHEBI:43474"/>
        <dbReference type="ChEBI" id="CHEBI:137981"/>
        <dbReference type="ChEBI" id="CHEBI:147287"/>
        <dbReference type="ChEBI" id="CHEBI:456216"/>
        <dbReference type="EC" id="6.3.3.1"/>
    </reaction>
</comment>
<keyword evidence="7 12" id="KW-0067">ATP-binding</keyword>
<dbReference type="SUPFAM" id="SSF56042">
    <property type="entry name" value="PurM C-terminal domain-like"/>
    <property type="match status" value="1"/>
</dbReference>
<evidence type="ECO:0000256" key="9">
    <source>
        <dbReference type="ARBA" id="ARBA00032931"/>
    </source>
</evidence>
<dbReference type="PANTHER" id="PTHR10520:SF12">
    <property type="entry name" value="TRIFUNCTIONAL PURINE BIOSYNTHETIC PROTEIN ADENOSINE-3"/>
    <property type="match status" value="1"/>
</dbReference>
<keyword evidence="12" id="KW-0658">Purine biosynthesis</keyword>
<evidence type="ECO:0000256" key="11">
    <source>
        <dbReference type="ARBA" id="ARBA00049057"/>
    </source>
</evidence>
<dbReference type="Proteomes" id="UP000460298">
    <property type="component" value="Unassembled WGS sequence"/>
</dbReference>
<evidence type="ECO:0000256" key="7">
    <source>
        <dbReference type="ARBA" id="ARBA00022840"/>
    </source>
</evidence>
<evidence type="ECO:0000256" key="10">
    <source>
        <dbReference type="ARBA" id="ARBA00033093"/>
    </source>
</evidence>
<dbReference type="GO" id="GO:0046084">
    <property type="term" value="P:adenine biosynthetic process"/>
    <property type="evidence" value="ECO:0007669"/>
    <property type="project" value="TreeGrafter"/>
</dbReference>
<keyword evidence="12" id="KW-0963">Cytoplasm</keyword>
<dbReference type="EC" id="6.3.3.1" evidence="3 12"/>
<feature type="domain" description="PurM-like N-terminal" evidence="13">
    <location>
        <begin position="57"/>
        <end position="161"/>
    </location>
</feature>
<comment type="caution">
    <text evidence="15">The sequence shown here is derived from an EMBL/GenBank/DDBJ whole genome shotgun (WGS) entry which is preliminary data.</text>
</comment>
<dbReference type="InterPro" id="IPR016188">
    <property type="entry name" value="PurM-like_N"/>
</dbReference>
<dbReference type="GO" id="GO:0006189">
    <property type="term" value="P:'de novo' IMP biosynthetic process"/>
    <property type="evidence" value="ECO:0007669"/>
    <property type="project" value="UniProtKB-UniRule"/>
</dbReference>
<dbReference type="InterPro" id="IPR004733">
    <property type="entry name" value="PurM_cligase"/>
</dbReference>
<evidence type="ECO:0000259" key="14">
    <source>
        <dbReference type="Pfam" id="PF02769"/>
    </source>
</evidence>